<comment type="caution">
    <text evidence="6">The sequence shown here is derived from an EMBL/GenBank/DDBJ whole genome shotgun (WGS) entry which is preliminary data.</text>
</comment>
<evidence type="ECO:0000313" key="6">
    <source>
        <dbReference type="EMBL" id="PWK19432.1"/>
    </source>
</evidence>
<comment type="catalytic activity">
    <reaction evidence="3 4">
        <text>[thioredoxin]-disulfide + L-methionine + H2O = L-methionine (S)-S-oxide + [thioredoxin]-dithiol</text>
        <dbReference type="Rhea" id="RHEA:19993"/>
        <dbReference type="Rhea" id="RHEA-COMP:10698"/>
        <dbReference type="Rhea" id="RHEA-COMP:10700"/>
        <dbReference type="ChEBI" id="CHEBI:15377"/>
        <dbReference type="ChEBI" id="CHEBI:29950"/>
        <dbReference type="ChEBI" id="CHEBI:50058"/>
        <dbReference type="ChEBI" id="CHEBI:57844"/>
        <dbReference type="ChEBI" id="CHEBI:58772"/>
        <dbReference type="EC" id="1.8.4.11"/>
    </reaction>
</comment>
<dbReference type="PANTHER" id="PTHR43774:SF1">
    <property type="entry name" value="PEPTIDE METHIONINE SULFOXIDE REDUCTASE MSRA 2"/>
    <property type="match status" value="1"/>
</dbReference>
<dbReference type="InterPro" id="IPR002569">
    <property type="entry name" value="Met_Sox_Rdtase_MsrA_dom"/>
</dbReference>
<dbReference type="RefSeq" id="WP_109744616.1">
    <property type="nucleotide sequence ID" value="NZ_QGGO01000027.1"/>
</dbReference>
<dbReference type="EC" id="1.8.4.11" evidence="4"/>
<name>A0A316DPB9_9BACT</name>
<keyword evidence="1 4" id="KW-0560">Oxidoreductase</keyword>
<evidence type="ECO:0000256" key="1">
    <source>
        <dbReference type="ARBA" id="ARBA00023002"/>
    </source>
</evidence>
<organism evidence="6 7">
    <name type="scientific">Arcicella aurantiaca</name>
    <dbReference type="NCBI Taxonomy" id="591202"/>
    <lineage>
        <taxon>Bacteria</taxon>
        <taxon>Pseudomonadati</taxon>
        <taxon>Bacteroidota</taxon>
        <taxon>Cytophagia</taxon>
        <taxon>Cytophagales</taxon>
        <taxon>Flectobacillaceae</taxon>
        <taxon>Arcicella</taxon>
    </lineage>
</organism>
<comment type="catalytic activity">
    <reaction evidence="2 4">
        <text>L-methionyl-[protein] + [thioredoxin]-disulfide + H2O = L-methionyl-(S)-S-oxide-[protein] + [thioredoxin]-dithiol</text>
        <dbReference type="Rhea" id="RHEA:14217"/>
        <dbReference type="Rhea" id="RHEA-COMP:10698"/>
        <dbReference type="Rhea" id="RHEA-COMP:10700"/>
        <dbReference type="Rhea" id="RHEA-COMP:12313"/>
        <dbReference type="Rhea" id="RHEA-COMP:12315"/>
        <dbReference type="ChEBI" id="CHEBI:15377"/>
        <dbReference type="ChEBI" id="CHEBI:16044"/>
        <dbReference type="ChEBI" id="CHEBI:29950"/>
        <dbReference type="ChEBI" id="CHEBI:44120"/>
        <dbReference type="ChEBI" id="CHEBI:50058"/>
        <dbReference type="EC" id="1.8.4.11"/>
    </reaction>
</comment>
<reference evidence="6 7" key="1">
    <citation type="submission" date="2018-05" db="EMBL/GenBank/DDBJ databases">
        <title>Genomic Encyclopedia of Archaeal and Bacterial Type Strains, Phase II (KMG-II): from individual species to whole genera.</title>
        <authorList>
            <person name="Goeker M."/>
        </authorList>
    </citation>
    <scope>NUCLEOTIDE SEQUENCE [LARGE SCALE GENOMIC DNA]</scope>
    <source>
        <strain evidence="6 7">DSM 22214</strain>
    </source>
</reference>
<evidence type="ECO:0000259" key="5">
    <source>
        <dbReference type="Pfam" id="PF01625"/>
    </source>
</evidence>
<keyword evidence="7" id="KW-1185">Reference proteome</keyword>
<dbReference type="PANTHER" id="PTHR43774">
    <property type="entry name" value="PEPTIDE METHIONINE SULFOXIDE REDUCTASE"/>
    <property type="match status" value="1"/>
</dbReference>
<comment type="similarity">
    <text evidence="4">Belongs to the MsrA Met sulfoxide reductase family.</text>
</comment>
<accession>A0A316DPB9</accession>
<feature type="domain" description="Peptide methionine sulphoxide reductase MsrA" evidence="5">
    <location>
        <begin position="46"/>
        <end position="199"/>
    </location>
</feature>
<dbReference type="GO" id="GO:0008113">
    <property type="term" value="F:peptide-methionine (S)-S-oxide reductase activity"/>
    <property type="evidence" value="ECO:0007669"/>
    <property type="project" value="UniProtKB-UniRule"/>
</dbReference>
<proteinExistence type="inferred from homology"/>
<dbReference type="SUPFAM" id="SSF55068">
    <property type="entry name" value="Peptide methionine sulfoxide reductase"/>
    <property type="match status" value="1"/>
</dbReference>
<evidence type="ECO:0000256" key="4">
    <source>
        <dbReference type="HAMAP-Rule" id="MF_01401"/>
    </source>
</evidence>
<comment type="function">
    <text evidence="4">Has an important function as a repair enzyme for proteins that have been inactivated by oxidation. Catalyzes the reversible oxidation-reduction of methionine sulfoxide in proteins to methionine.</text>
</comment>
<sequence length="221" mass="24913">MNTKFNALILGIITLFTSVSCGQKPENQKINKKMNEEKVNLAGTETITFGAGCFWCTEAVFQEVSGVVKVESGYANGTVVNPTYREVCTGNTGHAEVVQVVYDPKKVSFDTILEIFWKTHDPTTLNRQGADEGTQYRSGVYYSNEAQKTAAEAWKAKLNAEHVFPNPIVTEILPLKNYYPAEDYHQDYYALNGHNPYCQVVIRPKLEKLNKVFKEKLKTDK</sequence>
<dbReference type="HAMAP" id="MF_01401">
    <property type="entry name" value="MsrA"/>
    <property type="match status" value="1"/>
</dbReference>
<feature type="active site" evidence="4">
    <location>
        <position position="53"/>
    </location>
</feature>
<gene>
    <name evidence="4" type="primary">msrA</name>
    <name evidence="6" type="ORF">LV89_03948</name>
</gene>
<dbReference type="AlphaFoldDB" id="A0A316DPB9"/>
<evidence type="ECO:0000313" key="7">
    <source>
        <dbReference type="Proteomes" id="UP000245489"/>
    </source>
</evidence>
<evidence type="ECO:0000256" key="2">
    <source>
        <dbReference type="ARBA" id="ARBA00047806"/>
    </source>
</evidence>
<dbReference type="Pfam" id="PF01625">
    <property type="entry name" value="PMSR"/>
    <property type="match status" value="1"/>
</dbReference>
<protein>
    <recommendedName>
        <fullName evidence="4">Peptide methionine sulfoxide reductase MsrA</fullName>
        <shortName evidence="4">Protein-methionine-S-oxide reductase</shortName>
        <ecNumber evidence="4">1.8.4.11</ecNumber>
    </recommendedName>
    <alternativeName>
        <fullName evidence="4">Peptide-methionine (S)-S-oxide reductase</fullName>
        <shortName evidence="4">Peptide Met(O) reductase</shortName>
    </alternativeName>
</protein>
<dbReference type="GO" id="GO:0033744">
    <property type="term" value="F:L-methionine:thioredoxin-disulfide S-oxidoreductase activity"/>
    <property type="evidence" value="ECO:0007669"/>
    <property type="project" value="RHEA"/>
</dbReference>
<dbReference type="NCBIfam" id="TIGR00401">
    <property type="entry name" value="msrA"/>
    <property type="match status" value="1"/>
</dbReference>
<dbReference type="PROSITE" id="PS51257">
    <property type="entry name" value="PROKAR_LIPOPROTEIN"/>
    <property type="match status" value="1"/>
</dbReference>
<dbReference type="EMBL" id="QGGO01000027">
    <property type="protein sequence ID" value="PWK19432.1"/>
    <property type="molecule type" value="Genomic_DNA"/>
</dbReference>
<dbReference type="InterPro" id="IPR036509">
    <property type="entry name" value="Met_Sox_Rdtase_MsrA_sf"/>
</dbReference>
<evidence type="ECO:0000256" key="3">
    <source>
        <dbReference type="ARBA" id="ARBA00048782"/>
    </source>
</evidence>
<dbReference type="OrthoDB" id="4174719at2"/>
<dbReference type="Gene3D" id="3.30.1060.10">
    <property type="entry name" value="Peptide methionine sulphoxide reductase MsrA"/>
    <property type="match status" value="1"/>
</dbReference>
<dbReference type="Proteomes" id="UP000245489">
    <property type="component" value="Unassembled WGS sequence"/>
</dbReference>